<accession>A0A9Q0SL30</accession>
<evidence type="ECO:0000313" key="2">
    <source>
        <dbReference type="EMBL" id="KAJ6681015.1"/>
    </source>
</evidence>
<evidence type="ECO:0000313" key="3">
    <source>
        <dbReference type="Proteomes" id="UP001151752"/>
    </source>
</evidence>
<protein>
    <submittedName>
        <fullName evidence="2">Uncharacterized protein</fullName>
    </submittedName>
</protein>
<feature type="transmembrane region" description="Helical" evidence="1">
    <location>
        <begin position="125"/>
        <end position="143"/>
    </location>
</feature>
<keyword evidence="1" id="KW-0812">Transmembrane</keyword>
<reference evidence="2" key="2">
    <citation type="journal article" date="2023" name="Int. J. Mol. Sci.">
        <title>De Novo Assembly and Annotation of 11 Diverse Shrub Willow (Salix) Genomes Reveals Novel Gene Organization in Sex-Linked Regions.</title>
        <authorList>
            <person name="Hyden B."/>
            <person name="Feng K."/>
            <person name="Yates T.B."/>
            <person name="Jawdy S."/>
            <person name="Cereghino C."/>
            <person name="Smart L.B."/>
            <person name="Muchero W."/>
        </authorList>
    </citation>
    <scope>NUCLEOTIDE SEQUENCE</scope>
    <source>
        <tissue evidence="2">Shoot tip</tissue>
    </source>
</reference>
<dbReference type="Proteomes" id="UP001151752">
    <property type="component" value="Chromosome 5"/>
</dbReference>
<sequence>MQKKPNHGSVPGNSIRTFVFSWTIPLFLLLFSIKYRLPCQAFQLMQRLKNKLTKQSLKQIQENKRYDKFLFILKNKVIITLSVYVCTLLYLLPLWQTNKHLVSHSFMEKGSMIHGKNHQKPRKRLYLAFLIPFLLFPPFFSYFC</sequence>
<gene>
    <name evidence="2" type="ORF">OIU74_019486</name>
</gene>
<dbReference type="EMBL" id="JAPFFM010000020">
    <property type="protein sequence ID" value="KAJ6681015.1"/>
    <property type="molecule type" value="Genomic_DNA"/>
</dbReference>
<reference evidence="2" key="1">
    <citation type="submission" date="2022-11" db="EMBL/GenBank/DDBJ databases">
        <authorList>
            <person name="Hyden B.L."/>
            <person name="Feng K."/>
            <person name="Yates T."/>
            <person name="Jawdy S."/>
            <person name="Smart L.B."/>
            <person name="Muchero W."/>
        </authorList>
    </citation>
    <scope>NUCLEOTIDE SEQUENCE</scope>
    <source>
        <tissue evidence="2">Shoot tip</tissue>
    </source>
</reference>
<keyword evidence="1" id="KW-1133">Transmembrane helix</keyword>
<organism evidence="2 3">
    <name type="scientific">Salix koriyanagi</name>
    <dbReference type="NCBI Taxonomy" id="2511006"/>
    <lineage>
        <taxon>Eukaryota</taxon>
        <taxon>Viridiplantae</taxon>
        <taxon>Streptophyta</taxon>
        <taxon>Embryophyta</taxon>
        <taxon>Tracheophyta</taxon>
        <taxon>Spermatophyta</taxon>
        <taxon>Magnoliopsida</taxon>
        <taxon>eudicotyledons</taxon>
        <taxon>Gunneridae</taxon>
        <taxon>Pentapetalae</taxon>
        <taxon>rosids</taxon>
        <taxon>fabids</taxon>
        <taxon>Malpighiales</taxon>
        <taxon>Salicaceae</taxon>
        <taxon>Saliceae</taxon>
        <taxon>Salix</taxon>
    </lineage>
</organism>
<keyword evidence="3" id="KW-1185">Reference proteome</keyword>
<keyword evidence="1" id="KW-0472">Membrane</keyword>
<feature type="transmembrane region" description="Helical" evidence="1">
    <location>
        <begin position="77"/>
        <end position="95"/>
    </location>
</feature>
<dbReference type="AlphaFoldDB" id="A0A9Q0SL30"/>
<name>A0A9Q0SL30_9ROSI</name>
<feature type="transmembrane region" description="Helical" evidence="1">
    <location>
        <begin position="20"/>
        <end position="37"/>
    </location>
</feature>
<evidence type="ECO:0000256" key="1">
    <source>
        <dbReference type="SAM" id="Phobius"/>
    </source>
</evidence>
<proteinExistence type="predicted"/>
<comment type="caution">
    <text evidence="2">The sequence shown here is derived from an EMBL/GenBank/DDBJ whole genome shotgun (WGS) entry which is preliminary data.</text>
</comment>